<sequence>MKTWDDVKKNISSIPVYEKDVLEFTAYLVAKLIHKRQELGLTQEKVAQMTGLKQSAIARIENARVVPKIDTIQIIAKALGLRLDLITNEEDKK</sequence>
<dbReference type="InterPro" id="IPR010982">
    <property type="entry name" value="Lambda_DNA-bd_dom_sf"/>
</dbReference>
<evidence type="ECO:0000313" key="3">
    <source>
        <dbReference type="EMBL" id="TVX92553.1"/>
    </source>
</evidence>
<feature type="domain" description="HTH cro/C1-type" evidence="2">
    <location>
        <begin position="32"/>
        <end position="86"/>
    </location>
</feature>
<evidence type="ECO:0000256" key="1">
    <source>
        <dbReference type="ARBA" id="ARBA00023125"/>
    </source>
</evidence>
<gene>
    <name evidence="3" type="ORF">FPZ44_05475</name>
</gene>
<dbReference type="GO" id="GO:0003700">
    <property type="term" value="F:DNA-binding transcription factor activity"/>
    <property type="evidence" value="ECO:0007669"/>
    <property type="project" value="TreeGrafter"/>
</dbReference>
<organism evidence="3 4">
    <name type="scientific">Paenibacillus agilis</name>
    <dbReference type="NCBI Taxonomy" id="3020863"/>
    <lineage>
        <taxon>Bacteria</taxon>
        <taxon>Bacillati</taxon>
        <taxon>Bacillota</taxon>
        <taxon>Bacilli</taxon>
        <taxon>Bacillales</taxon>
        <taxon>Paenibacillaceae</taxon>
        <taxon>Paenibacillus</taxon>
    </lineage>
</organism>
<dbReference type="InterPro" id="IPR001387">
    <property type="entry name" value="Cro/C1-type_HTH"/>
</dbReference>
<dbReference type="EMBL" id="VNJK01000001">
    <property type="protein sequence ID" value="TVX92553.1"/>
    <property type="molecule type" value="Genomic_DNA"/>
</dbReference>
<dbReference type="RefSeq" id="WP_144988125.1">
    <property type="nucleotide sequence ID" value="NZ_VNJK01000001.1"/>
</dbReference>
<evidence type="ECO:0000313" key="4">
    <source>
        <dbReference type="Proteomes" id="UP000318102"/>
    </source>
</evidence>
<keyword evidence="4" id="KW-1185">Reference proteome</keyword>
<accession>A0A559IY51</accession>
<dbReference type="SMART" id="SM00530">
    <property type="entry name" value="HTH_XRE"/>
    <property type="match status" value="1"/>
</dbReference>
<comment type="caution">
    <text evidence="3">The sequence shown here is derived from an EMBL/GenBank/DDBJ whole genome shotgun (WGS) entry which is preliminary data.</text>
</comment>
<dbReference type="Gene3D" id="1.10.260.40">
    <property type="entry name" value="lambda repressor-like DNA-binding domains"/>
    <property type="match status" value="1"/>
</dbReference>
<name>A0A559IY51_9BACL</name>
<dbReference type="AlphaFoldDB" id="A0A559IY51"/>
<dbReference type="PANTHER" id="PTHR46797:SF1">
    <property type="entry name" value="METHYLPHOSPHONATE SYNTHASE"/>
    <property type="match status" value="1"/>
</dbReference>
<dbReference type="PROSITE" id="PS50943">
    <property type="entry name" value="HTH_CROC1"/>
    <property type="match status" value="1"/>
</dbReference>
<protein>
    <submittedName>
        <fullName evidence="3">Helix-turn-helix transcriptional regulator</fullName>
    </submittedName>
</protein>
<dbReference type="GO" id="GO:0003677">
    <property type="term" value="F:DNA binding"/>
    <property type="evidence" value="ECO:0007669"/>
    <property type="project" value="UniProtKB-KW"/>
</dbReference>
<proteinExistence type="predicted"/>
<dbReference type="Pfam" id="PF01381">
    <property type="entry name" value="HTH_3"/>
    <property type="match status" value="1"/>
</dbReference>
<dbReference type="PANTHER" id="PTHR46797">
    <property type="entry name" value="HTH-TYPE TRANSCRIPTIONAL REGULATOR"/>
    <property type="match status" value="1"/>
</dbReference>
<keyword evidence="1" id="KW-0238">DNA-binding</keyword>
<evidence type="ECO:0000259" key="2">
    <source>
        <dbReference type="PROSITE" id="PS50943"/>
    </source>
</evidence>
<dbReference type="OrthoDB" id="2038700at2"/>
<dbReference type="Proteomes" id="UP000318102">
    <property type="component" value="Unassembled WGS sequence"/>
</dbReference>
<dbReference type="CDD" id="cd00093">
    <property type="entry name" value="HTH_XRE"/>
    <property type="match status" value="1"/>
</dbReference>
<dbReference type="GO" id="GO:0005829">
    <property type="term" value="C:cytosol"/>
    <property type="evidence" value="ECO:0007669"/>
    <property type="project" value="TreeGrafter"/>
</dbReference>
<dbReference type="InterPro" id="IPR050807">
    <property type="entry name" value="TransReg_Diox_bact_type"/>
</dbReference>
<reference evidence="3 4" key="1">
    <citation type="submission" date="2019-07" db="EMBL/GenBank/DDBJ databases">
        <authorList>
            <person name="Kim J."/>
        </authorList>
    </citation>
    <scope>NUCLEOTIDE SEQUENCE [LARGE SCALE GENOMIC DNA]</scope>
    <source>
        <strain evidence="3 4">N4</strain>
    </source>
</reference>
<dbReference type="SUPFAM" id="SSF47413">
    <property type="entry name" value="lambda repressor-like DNA-binding domains"/>
    <property type="match status" value="1"/>
</dbReference>